<feature type="region of interest" description="Disordered" evidence="1">
    <location>
        <begin position="374"/>
        <end position="401"/>
    </location>
</feature>
<keyword evidence="2" id="KW-0472">Membrane</keyword>
<dbReference type="EMBL" id="CM031831">
    <property type="protein sequence ID" value="KAG6706202.1"/>
    <property type="molecule type" value="Genomic_DNA"/>
</dbReference>
<accession>A0A922ER90</accession>
<keyword evidence="2" id="KW-1133">Transmembrane helix</keyword>
<feature type="compositionally biased region" description="Polar residues" evidence="1">
    <location>
        <begin position="374"/>
        <end position="395"/>
    </location>
</feature>
<evidence type="ECO:0000256" key="1">
    <source>
        <dbReference type="SAM" id="MobiDB-lite"/>
    </source>
</evidence>
<feature type="transmembrane region" description="Helical" evidence="2">
    <location>
        <begin position="293"/>
        <end position="317"/>
    </location>
</feature>
<evidence type="ECO:0000256" key="2">
    <source>
        <dbReference type="SAM" id="Phobius"/>
    </source>
</evidence>
<sequence>MYMLTLFRSKSPQPKPNPMNSSTTSPDPHIEVNFTSGCRTPSPDEPNDSNTVPLLLQPSYARSKSLIFDELRNFRISLRWCALDHSSCIGKSVSYFTFIFFTILVPFVAFFSVRVPAAASIDEPISFNKLVQLPESGLAAIAFFTLSWFFRRYGLRQLLLLEGLQEDSLYVQRGYKRELDKAFRYLAIILLPSFFVEVVHKLLFFSSVSISFPYVSTSVALNCIVLVLVLVSWVYRTGLFLLVCVLFRLTCELQILRFEGFQKMFEGCESDCSVIFKEHARIRKQLLVTSHRYRLFIIACMFTITVSQFVALLLVLASKSEKTFFNSGDLVVCSAAQLSGFLLCLLGAARITHRAQGIVSVATRWHMVVTCASSGSNQGKGHQTISDQAEDSNPVSKCDHSDSESSEIIVSISPTVAGQDPASSAQTRQALVTYLQHNNGGITLFGFALDRGLLHTLFAFEFSLVLWILSKVVVLS</sequence>
<evidence type="ECO:0000313" key="3">
    <source>
        <dbReference type="EMBL" id="KAG6706202.1"/>
    </source>
</evidence>
<dbReference type="OrthoDB" id="1895543at2759"/>
<feature type="compositionally biased region" description="Polar residues" evidence="1">
    <location>
        <begin position="8"/>
        <end position="26"/>
    </location>
</feature>
<organism evidence="3 4">
    <name type="scientific">Carya illinoinensis</name>
    <name type="common">Pecan</name>
    <dbReference type="NCBI Taxonomy" id="32201"/>
    <lineage>
        <taxon>Eukaryota</taxon>
        <taxon>Viridiplantae</taxon>
        <taxon>Streptophyta</taxon>
        <taxon>Embryophyta</taxon>
        <taxon>Tracheophyta</taxon>
        <taxon>Spermatophyta</taxon>
        <taxon>Magnoliopsida</taxon>
        <taxon>eudicotyledons</taxon>
        <taxon>Gunneridae</taxon>
        <taxon>Pentapetalae</taxon>
        <taxon>rosids</taxon>
        <taxon>fabids</taxon>
        <taxon>Fagales</taxon>
        <taxon>Juglandaceae</taxon>
        <taxon>Carya</taxon>
    </lineage>
</organism>
<feature type="region of interest" description="Disordered" evidence="1">
    <location>
        <begin position="7"/>
        <end position="28"/>
    </location>
</feature>
<evidence type="ECO:0000313" key="4">
    <source>
        <dbReference type="Proteomes" id="UP000811246"/>
    </source>
</evidence>
<feature type="transmembrane region" description="Helical" evidence="2">
    <location>
        <begin position="329"/>
        <end position="349"/>
    </location>
</feature>
<dbReference type="AlphaFoldDB" id="A0A922ER90"/>
<feature type="transmembrane region" description="Helical" evidence="2">
    <location>
        <begin position="219"/>
        <end position="247"/>
    </location>
</feature>
<dbReference type="Proteomes" id="UP000811246">
    <property type="component" value="Chromosome 7"/>
</dbReference>
<reference evidence="3" key="1">
    <citation type="submission" date="2021-01" db="EMBL/GenBank/DDBJ databases">
        <authorList>
            <person name="Lovell J.T."/>
            <person name="Bentley N."/>
            <person name="Bhattarai G."/>
            <person name="Jenkins J.W."/>
            <person name="Sreedasyam A."/>
            <person name="Alarcon Y."/>
            <person name="Bock C."/>
            <person name="Boston L."/>
            <person name="Carlson J."/>
            <person name="Cervantes K."/>
            <person name="Clermont K."/>
            <person name="Krom N."/>
            <person name="Kubenka K."/>
            <person name="Mamidi S."/>
            <person name="Mattison C."/>
            <person name="Monteros M."/>
            <person name="Pisani C."/>
            <person name="Plott C."/>
            <person name="Rajasekar S."/>
            <person name="Rhein H.S."/>
            <person name="Rohla C."/>
            <person name="Song M."/>
            <person name="Hilaire R.S."/>
            <person name="Shu S."/>
            <person name="Wells L."/>
            <person name="Wang X."/>
            <person name="Webber J."/>
            <person name="Heerema R.J."/>
            <person name="Klein P."/>
            <person name="Conner P."/>
            <person name="Grauke L."/>
            <person name="Grimwood J."/>
            <person name="Schmutz J."/>
            <person name="Randall J.J."/>
        </authorList>
    </citation>
    <scope>NUCLEOTIDE SEQUENCE</scope>
    <source>
        <tissue evidence="3">Leaf</tissue>
    </source>
</reference>
<dbReference type="PANTHER" id="PTHR31963:SF4">
    <property type="entry name" value="GUSTATORY RECEPTOR"/>
    <property type="match status" value="1"/>
</dbReference>
<dbReference type="PANTHER" id="PTHR31963">
    <property type="entry name" value="RAS GUANINE NUCLEOTIDE EXCHANGE FACTOR K"/>
    <property type="match status" value="1"/>
</dbReference>
<feature type="transmembrane region" description="Helical" evidence="2">
    <location>
        <begin position="93"/>
        <end position="113"/>
    </location>
</feature>
<name>A0A922ER90_CARIL</name>
<feature type="transmembrane region" description="Helical" evidence="2">
    <location>
        <begin position="182"/>
        <end position="199"/>
    </location>
</feature>
<dbReference type="Pfam" id="PF12056">
    <property type="entry name" value="DUF3537"/>
    <property type="match status" value="1"/>
</dbReference>
<proteinExistence type="predicted"/>
<dbReference type="InterPro" id="IPR021924">
    <property type="entry name" value="DUF3537"/>
</dbReference>
<protein>
    <submittedName>
        <fullName evidence="3">Uncharacterized protein</fullName>
    </submittedName>
</protein>
<keyword evidence="2" id="KW-0812">Transmembrane</keyword>
<gene>
    <name evidence="3" type="ORF">I3842_07G212500</name>
</gene>
<feature type="transmembrane region" description="Helical" evidence="2">
    <location>
        <begin position="133"/>
        <end position="150"/>
    </location>
</feature>
<comment type="caution">
    <text evidence="3">The sequence shown here is derived from an EMBL/GenBank/DDBJ whole genome shotgun (WGS) entry which is preliminary data.</text>
</comment>
<feature type="transmembrane region" description="Helical" evidence="2">
    <location>
        <begin position="452"/>
        <end position="470"/>
    </location>
</feature>